<evidence type="ECO:0000259" key="12">
    <source>
        <dbReference type="PROSITE" id="PS50287"/>
    </source>
</evidence>
<keyword evidence="3" id="KW-0732">Signal</keyword>
<evidence type="ECO:0000256" key="5">
    <source>
        <dbReference type="ARBA" id="ARBA00023157"/>
    </source>
</evidence>
<proteinExistence type="predicted"/>
<comment type="caution">
    <text evidence="13">The sequence shown here is derived from an EMBL/GenBank/DDBJ whole genome shotgun (WGS) entry which is preliminary data.</text>
</comment>
<feature type="non-terminal residue" evidence="13">
    <location>
        <position position="473"/>
    </location>
</feature>
<evidence type="ECO:0000256" key="9">
    <source>
        <dbReference type="ARBA" id="ARBA00064153"/>
    </source>
</evidence>
<accession>A0A7K9HKF3</accession>
<dbReference type="PRINTS" id="PR00258">
    <property type="entry name" value="SPERACTRCPTR"/>
</dbReference>
<evidence type="ECO:0000256" key="3">
    <source>
        <dbReference type="ARBA" id="ARBA00022729"/>
    </source>
</evidence>
<dbReference type="Gene3D" id="3.10.250.10">
    <property type="entry name" value="SRCR-like domain"/>
    <property type="match status" value="5"/>
</dbReference>
<feature type="disulfide bond" evidence="11">
    <location>
        <begin position="176"/>
        <end position="240"/>
    </location>
</feature>
<feature type="domain" description="SRCR" evidence="12">
    <location>
        <begin position="40"/>
        <end position="140"/>
    </location>
</feature>
<evidence type="ECO:0000256" key="1">
    <source>
        <dbReference type="ARBA" id="ARBA00004613"/>
    </source>
</evidence>
<dbReference type="PROSITE" id="PS50287">
    <property type="entry name" value="SRCR_2"/>
    <property type="match status" value="5"/>
</dbReference>
<comment type="subcellular location">
    <subcellularLocation>
        <location evidence="1">Secreted</location>
    </subcellularLocation>
</comment>
<dbReference type="InterPro" id="IPR001190">
    <property type="entry name" value="SRCR"/>
</dbReference>
<evidence type="ECO:0000256" key="4">
    <source>
        <dbReference type="ARBA" id="ARBA00022737"/>
    </source>
</evidence>
<evidence type="ECO:0000256" key="11">
    <source>
        <dbReference type="PROSITE-ProRule" id="PRU00196"/>
    </source>
</evidence>
<dbReference type="PROSITE" id="PS00420">
    <property type="entry name" value="SRCR_1"/>
    <property type="match status" value="4"/>
</dbReference>
<dbReference type="OrthoDB" id="536948at2759"/>
<keyword evidence="7" id="KW-0325">Glycoprotein</keyword>
<evidence type="ECO:0000256" key="8">
    <source>
        <dbReference type="ARBA" id="ARBA00058074"/>
    </source>
</evidence>
<dbReference type="PANTHER" id="PTHR48071:SF15">
    <property type="entry name" value="SRCR DOMAIN-CONTAINING PROTEIN"/>
    <property type="match status" value="1"/>
</dbReference>
<keyword evidence="14" id="KW-1185">Reference proteome</keyword>
<organism evidence="13 14">
    <name type="scientific">Bucco capensis</name>
    <name type="common">collared puffbird</name>
    <dbReference type="NCBI Taxonomy" id="135168"/>
    <lineage>
        <taxon>Eukaryota</taxon>
        <taxon>Metazoa</taxon>
        <taxon>Chordata</taxon>
        <taxon>Craniata</taxon>
        <taxon>Vertebrata</taxon>
        <taxon>Euteleostomi</taxon>
        <taxon>Archelosauria</taxon>
        <taxon>Archosauria</taxon>
        <taxon>Dinosauria</taxon>
        <taxon>Saurischia</taxon>
        <taxon>Theropoda</taxon>
        <taxon>Coelurosauria</taxon>
        <taxon>Aves</taxon>
        <taxon>Neognathae</taxon>
        <taxon>Neoaves</taxon>
        <taxon>Telluraves</taxon>
        <taxon>Coraciimorphae</taxon>
        <taxon>Piciformes</taxon>
        <taxon>Bucconidae</taxon>
        <taxon>Bucco</taxon>
    </lineage>
</organism>
<protein>
    <recommendedName>
        <fullName evidence="10">Soluble scavenger receptor cysteine-rich domain-containing protein SSC5D</fullName>
    </recommendedName>
</protein>
<comment type="function">
    <text evidence="8">Binds to extracellular matrix proteins. Binds to pathogen-associated molecular patterns (PAMPs) present on the cell walls of Gram-positive and Gram-negative bacteria and fungi, behaving as a pattern recognition receptor (PRR). Induces bacterial and fungal aggregation and subsequent inhibition of PAMP-induced cytokine release. Does not possess intrinsic bactericidal activity. May play a role in the innate defense and homeostasis of certain epithelial surfaces.</text>
</comment>
<name>A0A7K9HKF3_9PICI</name>
<dbReference type="PANTHER" id="PTHR48071">
    <property type="entry name" value="SRCR DOMAIN-CONTAINING PROTEIN"/>
    <property type="match status" value="1"/>
</dbReference>
<feature type="disulfide bond" evidence="11">
    <location>
        <begin position="287"/>
        <end position="351"/>
    </location>
</feature>
<evidence type="ECO:0000256" key="2">
    <source>
        <dbReference type="ARBA" id="ARBA00022525"/>
    </source>
</evidence>
<feature type="disulfide bond" evidence="11">
    <location>
        <begin position="410"/>
        <end position="471"/>
    </location>
</feature>
<keyword evidence="2" id="KW-0964">Secreted</keyword>
<feature type="disulfide bond" evidence="11">
    <location>
        <begin position="189"/>
        <end position="250"/>
    </location>
</feature>
<dbReference type="Proteomes" id="UP000534107">
    <property type="component" value="Unassembled WGS sequence"/>
</dbReference>
<dbReference type="GO" id="GO:0005886">
    <property type="term" value="C:plasma membrane"/>
    <property type="evidence" value="ECO:0007669"/>
    <property type="project" value="TreeGrafter"/>
</dbReference>
<feature type="disulfide bond" evidence="11">
    <location>
        <begin position="220"/>
        <end position="230"/>
    </location>
</feature>
<dbReference type="SMART" id="SM00202">
    <property type="entry name" value="SR"/>
    <property type="match status" value="4"/>
</dbReference>
<dbReference type="AlphaFoldDB" id="A0A7K9HKF3"/>
<feature type="domain" description="SRCR" evidence="12">
    <location>
        <begin position="1"/>
        <end position="32"/>
    </location>
</feature>
<dbReference type="GO" id="GO:0031638">
    <property type="term" value="P:zymogen activation"/>
    <property type="evidence" value="ECO:0007669"/>
    <property type="project" value="TreeGrafter"/>
</dbReference>
<keyword evidence="5 11" id="KW-1015">Disulfide bond</keyword>
<dbReference type="SUPFAM" id="SSF56487">
    <property type="entry name" value="SRCR-like"/>
    <property type="match status" value="5"/>
</dbReference>
<feature type="disulfide bond" evidence="11">
    <location>
        <begin position="441"/>
        <end position="451"/>
    </location>
</feature>
<evidence type="ECO:0000256" key="7">
    <source>
        <dbReference type="ARBA" id="ARBA00023180"/>
    </source>
</evidence>
<feature type="disulfide bond" evidence="11">
    <location>
        <begin position="300"/>
        <end position="361"/>
    </location>
</feature>
<feature type="disulfide bond" evidence="11">
    <location>
        <begin position="109"/>
        <end position="119"/>
    </location>
</feature>
<dbReference type="GO" id="GO:0004252">
    <property type="term" value="F:serine-type endopeptidase activity"/>
    <property type="evidence" value="ECO:0007669"/>
    <property type="project" value="TreeGrafter"/>
</dbReference>
<feature type="domain" description="SRCR" evidence="12">
    <location>
        <begin position="262"/>
        <end position="362"/>
    </location>
</feature>
<evidence type="ECO:0000256" key="6">
    <source>
        <dbReference type="ARBA" id="ARBA00023170"/>
    </source>
</evidence>
<dbReference type="FunFam" id="3.10.250.10:FF:000007">
    <property type="entry name" value="Soluble scavenger receptor cysteine-rich domain-containing protein SSC5D"/>
    <property type="match status" value="4"/>
</dbReference>
<keyword evidence="4" id="KW-0677">Repeat</keyword>
<dbReference type="GO" id="GO:0005615">
    <property type="term" value="C:extracellular space"/>
    <property type="evidence" value="ECO:0007669"/>
    <property type="project" value="TreeGrafter"/>
</dbReference>
<feature type="domain" description="SRCR" evidence="12">
    <location>
        <begin position="372"/>
        <end position="472"/>
    </location>
</feature>
<feature type="disulfide bond" evidence="11">
    <location>
        <begin position="65"/>
        <end position="129"/>
    </location>
</feature>
<reference evidence="13 14" key="1">
    <citation type="submission" date="2019-09" db="EMBL/GenBank/DDBJ databases">
        <title>Bird 10,000 Genomes (B10K) Project - Family phase.</title>
        <authorList>
            <person name="Zhang G."/>
        </authorList>
    </citation>
    <scope>NUCLEOTIDE SEQUENCE [LARGE SCALE GENOMIC DNA]</scope>
    <source>
        <strain evidence="13">B10K-DU-001-16</strain>
        <tissue evidence="13">Muscle</tissue>
    </source>
</reference>
<feature type="domain" description="SRCR" evidence="12">
    <location>
        <begin position="151"/>
        <end position="251"/>
    </location>
</feature>
<evidence type="ECO:0000313" key="14">
    <source>
        <dbReference type="Proteomes" id="UP000534107"/>
    </source>
</evidence>
<feature type="disulfide bond" evidence="11">
    <location>
        <begin position="331"/>
        <end position="341"/>
    </location>
</feature>
<dbReference type="InterPro" id="IPR036772">
    <property type="entry name" value="SRCR-like_dom_sf"/>
</dbReference>
<gene>
    <name evidence="13" type="primary">Dmbt1_6</name>
    <name evidence="13" type="ORF">BUCCAP_R08846</name>
</gene>
<comment type="caution">
    <text evidence="11">Lacks conserved residue(s) required for the propagation of feature annotation.</text>
</comment>
<feature type="disulfide bond" evidence="11">
    <location>
        <begin position="397"/>
        <end position="461"/>
    </location>
</feature>
<evidence type="ECO:0000313" key="13">
    <source>
        <dbReference type="EMBL" id="NXH14168.1"/>
    </source>
</evidence>
<keyword evidence="6" id="KW-0675">Receptor</keyword>
<evidence type="ECO:0000256" key="10">
    <source>
        <dbReference type="ARBA" id="ARBA00069168"/>
    </source>
</evidence>
<dbReference type="EMBL" id="VWZO01008143">
    <property type="protein sequence ID" value="NXH14168.1"/>
    <property type="molecule type" value="Genomic_DNA"/>
</dbReference>
<comment type="subunit">
    <text evidence="9">Interacts with LGALS1 and laminin.</text>
</comment>
<feature type="non-terminal residue" evidence="13">
    <location>
        <position position="1"/>
    </location>
</feature>
<feature type="disulfide bond" evidence="11">
    <location>
        <begin position="78"/>
        <end position="139"/>
    </location>
</feature>
<dbReference type="Pfam" id="PF00530">
    <property type="entry name" value="SRCR"/>
    <property type="match status" value="5"/>
</dbReference>
<feature type="disulfide bond" evidence="11">
    <location>
        <begin position="1"/>
        <end position="11"/>
    </location>
</feature>
<sequence>CLGSEATLAECPVKPWGHHKCNHVEDAGVVCSGNSSSGNLRLINGSHRCAGRVEVFYNQQWGTVCDDGWDLPNAAVVCRQLGCGRAEAAPTRAHFGQGSGHIWLDDVACTGSEDNLAQCRARSWGQNNCNHGEDAGVVCSDAGGTNASTVLRLVKGPHRCAGRVEVFYNQQWGTVCDDGWDLPNAAVVCRQLGCGRAEAAPLQAHFGLGTGRIWLDDVACAGTENVLTQCQARPWGQNNCHHGEDAGVMCSDTGATNTSTVLRLVDGPHRCAGRVEVFYNQQWGTVCDDGWDLTDAAVVCRQLGCGVAIAAPVGAAFGRGLDPIWLDKVACVGEEKALVECQTKPWGSHHCSHHEDASVVCSDVAKAELADIRLAEGPNRCAGRVEVLYGGQWGTVCDDGWDLPNAAVVCRQLGCGRAEAAPTRARFGQGLGRIWLDDVACTGSEDNLAQCRARSWGQNNCNHGEDAGVVCSG</sequence>